<dbReference type="EnsemblMetazoa" id="Aqu2.1.17210_001">
    <property type="protein sequence ID" value="Aqu2.1.17210_001"/>
    <property type="gene ID" value="Aqu2.1.17210"/>
</dbReference>
<reference evidence="1" key="1">
    <citation type="submission" date="2017-05" db="UniProtKB">
        <authorList>
            <consortium name="EnsemblMetazoa"/>
        </authorList>
    </citation>
    <scope>IDENTIFICATION</scope>
</reference>
<protein>
    <submittedName>
        <fullName evidence="1">Uncharacterized protein</fullName>
    </submittedName>
</protein>
<accession>A0A1X7TQN8</accession>
<sequence>MHLGSNLRKAFFVGVKSTCDKTADKHHAREYYQIDIFVHEFHKLFESGALEYGCSTLLFPDFYIIYDGQ</sequence>
<organism evidence="1">
    <name type="scientific">Amphimedon queenslandica</name>
    <name type="common">Sponge</name>
    <dbReference type="NCBI Taxonomy" id="400682"/>
    <lineage>
        <taxon>Eukaryota</taxon>
        <taxon>Metazoa</taxon>
        <taxon>Porifera</taxon>
        <taxon>Demospongiae</taxon>
        <taxon>Heteroscleromorpha</taxon>
        <taxon>Haplosclerida</taxon>
        <taxon>Niphatidae</taxon>
        <taxon>Amphimedon</taxon>
    </lineage>
</organism>
<evidence type="ECO:0000313" key="1">
    <source>
        <dbReference type="EnsemblMetazoa" id="Aqu2.1.17210_001"/>
    </source>
</evidence>
<dbReference type="AlphaFoldDB" id="A0A1X7TQN8"/>
<dbReference type="InParanoid" id="A0A1X7TQN8"/>
<name>A0A1X7TQN8_AMPQE</name>
<proteinExistence type="predicted"/>